<organism evidence="2 3">
    <name type="scientific">Tahibacter aquaticus</name>
    <dbReference type="NCBI Taxonomy" id="520092"/>
    <lineage>
        <taxon>Bacteria</taxon>
        <taxon>Pseudomonadati</taxon>
        <taxon>Pseudomonadota</taxon>
        <taxon>Gammaproteobacteria</taxon>
        <taxon>Lysobacterales</taxon>
        <taxon>Rhodanobacteraceae</taxon>
        <taxon>Tahibacter</taxon>
    </lineage>
</organism>
<dbReference type="Proteomes" id="UP000295293">
    <property type="component" value="Unassembled WGS sequence"/>
</dbReference>
<protein>
    <recommendedName>
        <fullName evidence="4">WD-40 repeat-containing protein</fullName>
    </recommendedName>
</protein>
<accession>A0A4R6Z7G2</accession>
<feature type="chain" id="PRO_5020261255" description="WD-40 repeat-containing protein" evidence="1">
    <location>
        <begin position="28"/>
        <end position="363"/>
    </location>
</feature>
<dbReference type="EMBL" id="SNZH01000002">
    <property type="protein sequence ID" value="TDR47664.1"/>
    <property type="molecule type" value="Genomic_DNA"/>
</dbReference>
<evidence type="ECO:0000313" key="3">
    <source>
        <dbReference type="Proteomes" id="UP000295293"/>
    </source>
</evidence>
<comment type="caution">
    <text evidence="2">The sequence shown here is derived from an EMBL/GenBank/DDBJ whole genome shotgun (WGS) entry which is preliminary data.</text>
</comment>
<keyword evidence="1" id="KW-0732">Signal</keyword>
<dbReference type="AlphaFoldDB" id="A0A4R6Z7G2"/>
<reference evidence="2 3" key="1">
    <citation type="submission" date="2019-03" db="EMBL/GenBank/DDBJ databases">
        <title>Genomic Encyclopedia of Type Strains, Phase IV (KMG-IV): sequencing the most valuable type-strain genomes for metagenomic binning, comparative biology and taxonomic classification.</title>
        <authorList>
            <person name="Goeker M."/>
        </authorList>
    </citation>
    <scope>NUCLEOTIDE SEQUENCE [LARGE SCALE GENOMIC DNA]</scope>
    <source>
        <strain evidence="2 3">DSM 21667</strain>
    </source>
</reference>
<dbReference type="SUPFAM" id="SSF50978">
    <property type="entry name" value="WD40 repeat-like"/>
    <property type="match status" value="1"/>
</dbReference>
<feature type="signal peptide" evidence="1">
    <location>
        <begin position="1"/>
        <end position="27"/>
    </location>
</feature>
<evidence type="ECO:0000313" key="2">
    <source>
        <dbReference type="EMBL" id="TDR47664.1"/>
    </source>
</evidence>
<sequence length="363" mass="38943">MSLRQLYRLAGRLASLLLMVGAGIASAEELPLPPLAPAATTYNRAQVLDWISPGRFAVGRWDGTVSVFRTPAAGEFGPMAEQAWTLPGGRGIEMLSALDARTLAMSDGAAAIALWKTDRKGIFHPWRRLSYAASFGSANSGLALGQGPGGWFASGHESGYLLLWQRRLGSYTLRHSLDLHSPVPIAAPHPLRNIRDLVPWREGRLVAASEDGDIVGIDVAAGREVFRWRYNPGAQRGINDLAIAGDWLLVANCAVGGTDRNLWLFDLSSGQPVLSDAINLALDRQRAQVFNFDIELIAGSAGVLFFASTEEGLLWRGEVRAGKLLPTGMSRIADAGGATIDASPDAALLAAAAYQIFLFRTQQ</sequence>
<dbReference type="Gene3D" id="2.130.10.10">
    <property type="entry name" value="YVTN repeat-like/Quinoprotein amine dehydrogenase"/>
    <property type="match status" value="1"/>
</dbReference>
<dbReference type="InterPro" id="IPR015943">
    <property type="entry name" value="WD40/YVTN_repeat-like_dom_sf"/>
</dbReference>
<gene>
    <name evidence="2" type="ORF">DFR29_102324</name>
</gene>
<name>A0A4R6Z7G2_9GAMM</name>
<evidence type="ECO:0000256" key="1">
    <source>
        <dbReference type="SAM" id="SignalP"/>
    </source>
</evidence>
<dbReference type="OrthoDB" id="3504593at2"/>
<dbReference type="InterPro" id="IPR036322">
    <property type="entry name" value="WD40_repeat_dom_sf"/>
</dbReference>
<proteinExistence type="predicted"/>
<dbReference type="RefSeq" id="WP_133817377.1">
    <property type="nucleotide sequence ID" value="NZ_SNZH01000002.1"/>
</dbReference>
<keyword evidence="3" id="KW-1185">Reference proteome</keyword>
<evidence type="ECO:0008006" key="4">
    <source>
        <dbReference type="Google" id="ProtNLM"/>
    </source>
</evidence>